<dbReference type="Proteomes" id="UP000027746">
    <property type="component" value="Unassembled WGS sequence"/>
</dbReference>
<keyword evidence="2" id="KW-1185">Reference proteome</keyword>
<sequence length="60" mass="7237">MEGEMTEAKRIKMLERALIKYIEMYGFIEEARVCFEMKAEPEPRTVKQAFYDLFRRRDAA</sequence>
<dbReference type="AlphaFoldDB" id="A0A073IV31"/>
<protein>
    <submittedName>
        <fullName evidence="1">Uncharacterized protein</fullName>
    </submittedName>
</protein>
<comment type="caution">
    <text evidence="1">The sequence shown here is derived from an EMBL/GenBank/DDBJ whole genome shotgun (WGS) entry which is preliminary data.</text>
</comment>
<reference evidence="1 2" key="1">
    <citation type="submission" date="2014-01" db="EMBL/GenBank/DDBJ databases">
        <title>Sulfitobacter sp. H3 (MCCC 1A00686) Genome Sequencing.</title>
        <authorList>
            <person name="Lai Q."/>
            <person name="Hong Z."/>
        </authorList>
    </citation>
    <scope>NUCLEOTIDE SEQUENCE [LARGE SCALE GENOMIC DNA]</scope>
    <source>
        <strain evidence="1 2">H3</strain>
    </source>
</reference>
<gene>
    <name evidence="1" type="ORF">SUH3_18915</name>
</gene>
<organism evidence="1 2">
    <name type="scientific">Pseudosulfitobacter pseudonitzschiae</name>
    <dbReference type="NCBI Taxonomy" id="1402135"/>
    <lineage>
        <taxon>Bacteria</taxon>
        <taxon>Pseudomonadati</taxon>
        <taxon>Pseudomonadota</taxon>
        <taxon>Alphaproteobacteria</taxon>
        <taxon>Rhodobacterales</taxon>
        <taxon>Roseobacteraceae</taxon>
        <taxon>Pseudosulfitobacter</taxon>
    </lineage>
</organism>
<accession>A0A073IV31</accession>
<proteinExistence type="predicted"/>
<evidence type="ECO:0000313" key="2">
    <source>
        <dbReference type="Proteomes" id="UP000027746"/>
    </source>
</evidence>
<name>A0A073IV31_9RHOB</name>
<evidence type="ECO:0000313" key="1">
    <source>
        <dbReference type="EMBL" id="KEJ93629.1"/>
    </source>
</evidence>
<dbReference type="EMBL" id="JAMD01000042">
    <property type="protein sequence ID" value="KEJ93629.1"/>
    <property type="molecule type" value="Genomic_DNA"/>
</dbReference>